<evidence type="ECO:0000256" key="4">
    <source>
        <dbReference type="PROSITE-ProRule" id="PRU00339"/>
    </source>
</evidence>
<feature type="coiled-coil region" evidence="5">
    <location>
        <begin position="309"/>
        <end position="343"/>
    </location>
</feature>
<organism evidence="8 9">
    <name type="scientific">Flavobacterium piscis</name>
    <dbReference type="NCBI Taxonomy" id="1114874"/>
    <lineage>
        <taxon>Bacteria</taxon>
        <taxon>Pseudomonadati</taxon>
        <taxon>Bacteroidota</taxon>
        <taxon>Flavobacteriia</taxon>
        <taxon>Flavobacteriales</taxon>
        <taxon>Flavobacteriaceae</taxon>
        <taxon>Flavobacterium</taxon>
    </lineage>
</organism>
<evidence type="ECO:0000313" key="9">
    <source>
        <dbReference type="Proteomes" id="UP000093343"/>
    </source>
</evidence>
<dbReference type="SUPFAM" id="SSF55874">
    <property type="entry name" value="ATPase domain of HSP90 chaperone/DNA topoisomerase II/histidine kinase"/>
    <property type="match status" value="1"/>
</dbReference>
<dbReference type="InterPro" id="IPR050482">
    <property type="entry name" value="Sensor_HK_TwoCompSys"/>
</dbReference>
<evidence type="ECO:0000256" key="5">
    <source>
        <dbReference type="SAM" id="Coils"/>
    </source>
</evidence>
<evidence type="ECO:0000256" key="2">
    <source>
        <dbReference type="ARBA" id="ARBA00022777"/>
    </source>
</evidence>
<keyword evidence="6" id="KW-0472">Membrane</keyword>
<dbReference type="Pfam" id="PF13424">
    <property type="entry name" value="TPR_12"/>
    <property type="match status" value="1"/>
</dbReference>
<proteinExistence type="predicted"/>
<dbReference type="CDD" id="cd16917">
    <property type="entry name" value="HATPase_UhpB-NarQ-NarX-like"/>
    <property type="match status" value="1"/>
</dbReference>
<comment type="caution">
    <text evidence="8">The sequence shown here is derived from an EMBL/GenBank/DDBJ whole genome shotgun (WGS) entry which is preliminary data.</text>
</comment>
<keyword evidence="6" id="KW-0812">Transmembrane</keyword>
<feature type="transmembrane region" description="Helical" evidence="6">
    <location>
        <begin position="347"/>
        <end position="367"/>
    </location>
</feature>
<keyword evidence="2 8" id="KW-0418">Kinase</keyword>
<dbReference type="Proteomes" id="UP000093343">
    <property type="component" value="Unassembled WGS sequence"/>
</dbReference>
<dbReference type="PROSITE" id="PS51257">
    <property type="entry name" value="PROKAR_LIPOPROTEIN"/>
    <property type="match status" value="1"/>
</dbReference>
<feature type="repeat" description="TPR" evidence="4">
    <location>
        <begin position="192"/>
        <end position="225"/>
    </location>
</feature>
<evidence type="ECO:0000313" key="8">
    <source>
        <dbReference type="EMBL" id="OCB70868.1"/>
    </source>
</evidence>
<dbReference type="SUPFAM" id="SSF48452">
    <property type="entry name" value="TPR-like"/>
    <property type="match status" value="2"/>
</dbReference>
<keyword evidence="3" id="KW-0902">Two-component regulatory system</keyword>
<dbReference type="Gene3D" id="1.25.40.10">
    <property type="entry name" value="Tetratricopeptide repeat domain"/>
    <property type="match status" value="2"/>
</dbReference>
<keyword evidence="9" id="KW-1185">Reference proteome</keyword>
<name>A0ABX2XFD7_9FLAO</name>
<gene>
    <name evidence="8" type="ORF">FLP_19635</name>
</gene>
<accession>A0ABX2XFD7</accession>
<keyword evidence="6" id="KW-1133">Transmembrane helix</keyword>
<protein>
    <submittedName>
        <fullName evidence="8">Histidine kinase</fullName>
    </submittedName>
</protein>
<dbReference type="RefSeq" id="WP_065451168.1">
    <property type="nucleotide sequence ID" value="NZ_LVEN01000042.1"/>
</dbReference>
<dbReference type="PANTHER" id="PTHR24421:SF60">
    <property type="entry name" value="SENSOR HISTIDINE KINASE COMP"/>
    <property type="match status" value="1"/>
</dbReference>
<dbReference type="Gene3D" id="3.30.565.10">
    <property type="entry name" value="Histidine kinase-like ATPase, C-terminal domain"/>
    <property type="match status" value="1"/>
</dbReference>
<evidence type="ECO:0000259" key="7">
    <source>
        <dbReference type="Pfam" id="PF02518"/>
    </source>
</evidence>
<reference evidence="9" key="1">
    <citation type="submission" date="2016-03" db="EMBL/GenBank/DDBJ databases">
        <title>Draft genome sequence of Paenibacillus glacialis DSM 22343.</title>
        <authorList>
            <person name="Shin S.-K."/>
            <person name="Yi H."/>
        </authorList>
    </citation>
    <scope>NUCLEOTIDE SEQUENCE [LARGE SCALE GENOMIC DNA]</scope>
    <source>
        <strain evidence="9">CCUG 60099</strain>
    </source>
</reference>
<dbReference type="PANTHER" id="PTHR24421">
    <property type="entry name" value="NITRATE/NITRITE SENSOR PROTEIN NARX-RELATED"/>
    <property type="match status" value="1"/>
</dbReference>
<sequence length="571" mass="66544">MMRNFFFIIFTFLFLFSCQKKTNTTPKQKSTKLQIEKLTKVADNFYNTNNFDSAFYYYNKVKFICNPVTDALDYVSTLNRMADIQQSQGDYTGSESTVTEALLYLKYIKNQQYAWNSYVILSINYLNTYDYKNAILYNQKALQLQTEPWRNLAAKNNIAVILIEEEKYKESLEIFLSLITKEEVISDDLFYAKALDNVGFCYFKINQPKKALYYLNKSLKIRQKKGDPFDLGKSYLHLAKFYEKRNSSLAKKYMLLSYNQFTIANNTDERLTSLKLIIQNSSDIALKKYSTKYVNLVDSIFEVRQKVKNQFARVKYDSKREKNENLKLKTHKAENELQLERQKNRNIISYIIIAISLSLIIVLYLYLTSRGKKEKIEATYKSETRIAKKLHDELANDIYHTMAFVENKNLALTENKEQLLNNLDIIYSRTRDISKENCAIITNENYVLGLKEMILEFNTSNTSIILNDLETISWNTLDRSKKTTVYRVLQELLVNMKKHSNANLAVINFKETDKNIIINYSDNGNGADLTQLSFKNGLHNVENRIQSIKGNVEIDSHPGKGFKVLLKIPLS</sequence>
<evidence type="ECO:0000256" key="3">
    <source>
        <dbReference type="ARBA" id="ARBA00023012"/>
    </source>
</evidence>
<dbReference type="PROSITE" id="PS50005">
    <property type="entry name" value="TPR"/>
    <property type="match status" value="1"/>
</dbReference>
<dbReference type="GO" id="GO:0016301">
    <property type="term" value="F:kinase activity"/>
    <property type="evidence" value="ECO:0007669"/>
    <property type="project" value="UniProtKB-KW"/>
</dbReference>
<dbReference type="SMART" id="SM00028">
    <property type="entry name" value="TPR"/>
    <property type="match status" value="4"/>
</dbReference>
<evidence type="ECO:0000256" key="6">
    <source>
        <dbReference type="SAM" id="Phobius"/>
    </source>
</evidence>
<keyword evidence="4" id="KW-0802">TPR repeat</keyword>
<dbReference type="InterPro" id="IPR011990">
    <property type="entry name" value="TPR-like_helical_dom_sf"/>
</dbReference>
<keyword evidence="1" id="KW-0808">Transferase</keyword>
<dbReference type="InterPro" id="IPR003594">
    <property type="entry name" value="HATPase_dom"/>
</dbReference>
<feature type="domain" description="Histidine kinase/HSP90-like ATPase" evidence="7">
    <location>
        <begin position="483"/>
        <end position="570"/>
    </location>
</feature>
<dbReference type="InterPro" id="IPR019734">
    <property type="entry name" value="TPR_rpt"/>
</dbReference>
<dbReference type="EMBL" id="LVEN01000042">
    <property type="protein sequence ID" value="OCB70868.1"/>
    <property type="molecule type" value="Genomic_DNA"/>
</dbReference>
<dbReference type="Pfam" id="PF02518">
    <property type="entry name" value="HATPase_c"/>
    <property type="match status" value="1"/>
</dbReference>
<dbReference type="InterPro" id="IPR036890">
    <property type="entry name" value="HATPase_C_sf"/>
</dbReference>
<evidence type="ECO:0000256" key="1">
    <source>
        <dbReference type="ARBA" id="ARBA00022679"/>
    </source>
</evidence>
<keyword evidence="5" id="KW-0175">Coiled coil</keyword>